<organism evidence="6 7">
    <name type="scientific">Eruca vesicaria subsp. sativa</name>
    <name type="common">Garden rocket</name>
    <name type="synonym">Eruca sativa</name>
    <dbReference type="NCBI Taxonomy" id="29727"/>
    <lineage>
        <taxon>Eukaryota</taxon>
        <taxon>Viridiplantae</taxon>
        <taxon>Streptophyta</taxon>
        <taxon>Embryophyta</taxon>
        <taxon>Tracheophyta</taxon>
        <taxon>Spermatophyta</taxon>
        <taxon>Magnoliopsida</taxon>
        <taxon>eudicotyledons</taxon>
        <taxon>Gunneridae</taxon>
        <taxon>Pentapetalae</taxon>
        <taxon>rosids</taxon>
        <taxon>malvids</taxon>
        <taxon>Brassicales</taxon>
        <taxon>Brassicaceae</taxon>
        <taxon>Brassiceae</taxon>
        <taxon>Eruca</taxon>
    </lineage>
</organism>
<dbReference type="InterPro" id="IPR051442">
    <property type="entry name" value="B3_domain"/>
</dbReference>
<accession>A0ABC8IST8</accession>
<evidence type="ECO:0000256" key="2">
    <source>
        <dbReference type="ARBA" id="ARBA00023015"/>
    </source>
</evidence>
<evidence type="ECO:0000256" key="5">
    <source>
        <dbReference type="ARBA" id="ARBA00023242"/>
    </source>
</evidence>
<keyword evidence="7" id="KW-1185">Reference proteome</keyword>
<dbReference type="InterPro" id="IPR015300">
    <property type="entry name" value="DNA-bd_pseudobarrel_sf"/>
</dbReference>
<keyword evidence="4" id="KW-0804">Transcription</keyword>
<comment type="caution">
    <text evidence="6">The sequence shown here is derived from an EMBL/GenBank/DDBJ whole genome shotgun (WGS) entry which is preliminary data.</text>
</comment>
<name>A0ABC8IST8_ERUVS</name>
<dbReference type="GO" id="GO:0005634">
    <property type="term" value="C:nucleus"/>
    <property type="evidence" value="ECO:0007669"/>
    <property type="project" value="UniProtKB-SubCell"/>
</dbReference>
<dbReference type="Gene3D" id="2.40.330.10">
    <property type="entry name" value="DNA-binding pseudobarrel domain"/>
    <property type="match status" value="1"/>
</dbReference>
<evidence type="ECO:0000313" key="7">
    <source>
        <dbReference type="Proteomes" id="UP001642260"/>
    </source>
</evidence>
<dbReference type="SUPFAM" id="SSF101936">
    <property type="entry name" value="DNA-binding pseudobarrel domain"/>
    <property type="match status" value="1"/>
</dbReference>
<dbReference type="PANTHER" id="PTHR34269">
    <property type="entry name" value="TRANSCRIPTION FACTOR B3-DOMAIN FAMILY-RELATED"/>
    <property type="match status" value="1"/>
</dbReference>
<evidence type="ECO:0000256" key="4">
    <source>
        <dbReference type="ARBA" id="ARBA00023163"/>
    </source>
</evidence>
<dbReference type="Proteomes" id="UP001642260">
    <property type="component" value="Unassembled WGS sequence"/>
</dbReference>
<evidence type="ECO:0000256" key="1">
    <source>
        <dbReference type="ARBA" id="ARBA00004123"/>
    </source>
</evidence>
<evidence type="ECO:0008006" key="8">
    <source>
        <dbReference type="Google" id="ProtNLM"/>
    </source>
</evidence>
<evidence type="ECO:0000256" key="3">
    <source>
        <dbReference type="ARBA" id="ARBA00023125"/>
    </source>
</evidence>
<evidence type="ECO:0000313" key="6">
    <source>
        <dbReference type="EMBL" id="CAH8297024.1"/>
    </source>
</evidence>
<reference evidence="6 7" key="1">
    <citation type="submission" date="2022-03" db="EMBL/GenBank/DDBJ databases">
        <authorList>
            <person name="Macdonald S."/>
            <person name="Ahmed S."/>
            <person name="Newling K."/>
        </authorList>
    </citation>
    <scope>NUCLEOTIDE SEQUENCE [LARGE SCALE GENOMIC DNA]</scope>
</reference>
<protein>
    <recommendedName>
        <fullName evidence="8">TF-B3 domain-containing protein</fullName>
    </recommendedName>
</protein>
<dbReference type="AlphaFoldDB" id="A0ABC8IST8"/>
<gene>
    <name evidence="6" type="ORF">ERUC_LOCUS2107</name>
</gene>
<keyword evidence="5" id="KW-0539">Nucleus</keyword>
<dbReference type="PANTHER" id="PTHR34269:SF9">
    <property type="entry name" value="TF-B3 DOMAIN-CONTAINING PROTEIN"/>
    <property type="match status" value="1"/>
</dbReference>
<dbReference type="GO" id="GO:0003677">
    <property type="term" value="F:DNA binding"/>
    <property type="evidence" value="ECO:0007669"/>
    <property type="project" value="UniProtKB-KW"/>
</dbReference>
<keyword evidence="3" id="KW-0238">DNA-binding</keyword>
<dbReference type="EMBL" id="CAKOAT010051044">
    <property type="protein sequence ID" value="CAH8297024.1"/>
    <property type="molecule type" value="Genomic_DNA"/>
</dbReference>
<proteinExistence type="predicted"/>
<keyword evidence="2" id="KW-0805">Transcription regulation</keyword>
<sequence length="136" mass="15437">MGRKNDVSSDQANGWHITITLTESDINDTITISKKLVETKLVPLWGAKRSAKLLQPNSTEMVHLYECESKITTAVGMKRDENGNFKLDGWQGIQSKRNYRTGDVINFWWDQNNGTLNFELIMIANESSQPGCSFMH</sequence>
<comment type="subcellular location">
    <subcellularLocation>
        <location evidence="1">Nucleus</location>
    </subcellularLocation>
</comment>